<keyword evidence="2" id="KW-0472">Membrane</keyword>
<protein>
    <submittedName>
        <fullName evidence="3">Uncharacterized protein</fullName>
    </submittedName>
</protein>
<dbReference type="AlphaFoldDB" id="A0A813A7F0"/>
<feature type="transmembrane region" description="Helical" evidence="2">
    <location>
        <begin position="697"/>
        <end position="719"/>
    </location>
</feature>
<feature type="transmembrane region" description="Helical" evidence="2">
    <location>
        <begin position="340"/>
        <end position="359"/>
    </location>
</feature>
<dbReference type="OrthoDB" id="417020at2759"/>
<sequence length="1121" mass="125404">MQKYLPVLCGFSLVTRGASHCTPELLRADNSGNYFRLVEDEQQTTCAKLTDGACKLAVPAPGYPCLVSCVSSEEDCAKLNPQAPSINPWEDDKLCTSCPVTACKSCHYPERDGAVQCLACFDGFELLERRDGTHECVVVGQGAVVITAYVLMFVITILVVLVMFGTCYVAAAESWRSKGKGNATVADLGAPLMQSASQIDENELPIQELDSKEAKQRNANAISHGFKTSIQASIKFNSLQRAKRRDENRIRRFLRAAFDKQDDLGIGLQLFYNTQIFLICFSLLGLAMSYIFTTTSAPGDSLVKIANTASSTCPASAAELRQLESSLVGREYERAKMGQVFGVLFWIASVMLTWAFHYYQKLFQQSFDAYHQTEDDYTLMLEGVPKNVTSEKQLHQQLEQELSMEGRIYGVCILYDLLHLPSETQEKLEDMLEHIIELDDLRTGWAHATVSAPEENLIHSIKEDEQEFREIMRNHIRCCGRAYVVFQTQSAMLRVLRERSGIRKQILDPSSTSDELEMVRIVNRGDQPAGLRYEKAELTGPERAWTLSVLPARQFVYILIYVVSAQLFFYFMQKPWHDCAMEASSGAAGVQLASKGVLLVNFAIQTAVAFDVEACDFIRVSKVDEITFIWNTLLMVITLLYIVYQECDKVGMRPTFFPPEEEYSAAWWEWRRGLLLAALAEIRAYDALLSVFTEQTIMLYVLGEVGNVLAPVLFFWLALRAVFISNIGGTPTSRIQRLLRVVLPKTRSPSVLSHREAEKAQVLVPLLLWMEYTYVILFPVIALTSVYFVDHSMKVWQALLCFSLLFFLWQRYVMLWLYGKSQFDSDGTYFSFIVVWGFVLSQCAASFAVWAYRLEEITEWPFAILIFVLIFFLTFFIYLAGVLYIEWSFSKAGKALDSMDGTDPGYGKIMEDTGISWWNVNPVYVLKHRLCPQERGYEVHDETVACWPSWSNQGFFEKGKEARHRKRDSWRDQAARDEPAAVAVVEATKGASINGAGGANGEQSTQSSPPDRLITSAARTIPVGLPMAAPALSGGLRPMNQLYTAPYPYVVNARGERVRVDGQRYPTATTATSALAARASPAASPTTNSGRTLPGLTAGSTVLSPAPAYPVQAQASPPRRA</sequence>
<comment type="caution">
    <text evidence="3">The sequence shown here is derived from an EMBL/GenBank/DDBJ whole genome shotgun (WGS) entry which is preliminary data.</text>
</comment>
<feature type="transmembrane region" description="Helical" evidence="2">
    <location>
        <begin position="762"/>
        <end position="789"/>
    </location>
</feature>
<feature type="transmembrane region" description="Helical" evidence="2">
    <location>
        <begin position="555"/>
        <end position="572"/>
    </location>
</feature>
<feature type="transmembrane region" description="Helical" evidence="2">
    <location>
        <begin position="270"/>
        <end position="292"/>
    </location>
</feature>
<feature type="region of interest" description="Disordered" evidence="1">
    <location>
        <begin position="992"/>
        <end position="1012"/>
    </location>
</feature>
<organism evidence="3 4">
    <name type="scientific">Symbiodinium necroappetens</name>
    <dbReference type="NCBI Taxonomy" id="1628268"/>
    <lineage>
        <taxon>Eukaryota</taxon>
        <taxon>Sar</taxon>
        <taxon>Alveolata</taxon>
        <taxon>Dinophyceae</taxon>
        <taxon>Suessiales</taxon>
        <taxon>Symbiodiniaceae</taxon>
        <taxon>Symbiodinium</taxon>
    </lineage>
</organism>
<feature type="transmembrane region" description="Helical" evidence="2">
    <location>
        <begin position="626"/>
        <end position="644"/>
    </location>
</feature>
<dbReference type="Proteomes" id="UP000601435">
    <property type="component" value="Unassembled WGS sequence"/>
</dbReference>
<keyword evidence="2" id="KW-1133">Transmembrane helix</keyword>
<gene>
    <name evidence="3" type="ORF">SNEC2469_LOCUS27026</name>
</gene>
<feature type="region of interest" description="Disordered" evidence="1">
    <location>
        <begin position="1071"/>
        <end position="1121"/>
    </location>
</feature>
<feature type="transmembrane region" description="Helical" evidence="2">
    <location>
        <begin position="829"/>
        <end position="850"/>
    </location>
</feature>
<dbReference type="EMBL" id="CAJNJA010056197">
    <property type="protein sequence ID" value="CAE7857857.1"/>
    <property type="molecule type" value="Genomic_DNA"/>
</dbReference>
<evidence type="ECO:0000313" key="3">
    <source>
        <dbReference type="EMBL" id="CAE7857857.1"/>
    </source>
</evidence>
<feature type="transmembrane region" description="Helical" evidence="2">
    <location>
        <begin position="862"/>
        <end position="885"/>
    </location>
</feature>
<feature type="transmembrane region" description="Helical" evidence="2">
    <location>
        <begin position="146"/>
        <end position="171"/>
    </location>
</feature>
<proteinExistence type="predicted"/>
<evidence type="ECO:0000256" key="1">
    <source>
        <dbReference type="SAM" id="MobiDB-lite"/>
    </source>
</evidence>
<evidence type="ECO:0000256" key="2">
    <source>
        <dbReference type="SAM" id="Phobius"/>
    </source>
</evidence>
<keyword evidence="4" id="KW-1185">Reference proteome</keyword>
<feature type="compositionally biased region" description="Low complexity" evidence="1">
    <location>
        <begin position="1071"/>
        <end position="1087"/>
    </location>
</feature>
<accession>A0A813A7F0</accession>
<feature type="transmembrane region" description="Helical" evidence="2">
    <location>
        <begin position="795"/>
        <end position="817"/>
    </location>
</feature>
<keyword evidence="2" id="KW-0812">Transmembrane</keyword>
<evidence type="ECO:0000313" key="4">
    <source>
        <dbReference type="Proteomes" id="UP000601435"/>
    </source>
</evidence>
<reference evidence="3" key="1">
    <citation type="submission" date="2021-02" db="EMBL/GenBank/DDBJ databases">
        <authorList>
            <person name="Dougan E. K."/>
            <person name="Rhodes N."/>
            <person name="Thang M."/>
            <person name="Chan C."/>
        </authorList>
    </citation>
    <scope>NUCLEOTIDE SEQUENCE</scope>
</reference>
<name>A0A813A7F0_9DINO</name>